<organism evidence="2 3">
    <name type="scientific">Rousettus aegyptiacus</name>
    <name type="common">Egyptian fruit bat</name>
    <name type="synonym">Pteropus aegyptiacus</name>
    <dbReference type="NCBI Taxonomy" id="9407"/>
    <lineage>
        <taxon>Eukaryota</taxon>
        <taxon>Metazoa</taxon>
        <taxon>Chordata</taxon>
        <taxon>Craniata</taxon>
        <taxon>Vertebrata</taxon>
        <taxon>Euteleostomi</taxon>
        <taxon>Mammalia</taxon>
        <taxon>Eutheria</taxon>
        <taxon>Laurasiatheria</taxon>
        <taxon>Chiroptera</taxon>
        <taxon>Yinpterochiroptera</taxon>
        <taxon>Pteropodoidea</taxon>
        <taxon>Pteropodidae</taxon>
        <taxon>Rousettinae</taxon>
        <taxon>Rousettus</taxon>
    </lineage>
</organism>
<feature type="chain" id="PRO_5029908939" evidence="1">
    <location>
        <begin position="20"/>
        <end position="156"/>
    </location>
</feature>
<comment type="caution">
    <text evidence="2">The sequence shown here is derived from an EMBL/GenBank/DDBJ whole genome shotgun (WGS) entry which is preliminary data.</text>
</comment>
<dbReference type="Proteomes" id="UP000593571">
    <property type="component" value="Unassembled WGS sequence"/>
</dbReference>
<evidence type="ECO:0000313" key="2">
    <source>
        <dbReference type="EMBL" id="KAF6431628.1"/>
    </source>
</evidence>
<accession>A0A7J8E832</accession>
<name>A0A7J8E832_ROUAE</name>
<feature type="signal peptide" evidence="1">
    <location>
        <begin position="1"/>
        <end position="19"/>
    </location>
</feature>
<keyword evidence="3" id="KW-1185">Reference proteome</keyword>
<sequence length="156" mass="17338">MCLLLENILLNLISSPAWSVGTNPEEKRKKAGSNVCHGFPKTASCRPGEHLFTRAVHVRLPLPPFHTNGIVVASVASHAPSTTLSLSRASPRLTLSSTSEGRRYHVHFIDCKTESQELAELALKYQTFTITPELDFLLECLGRESSIWRERNLKAT</sequence>
<evidence type="ECO:0000256" key="1">
    <source>
        <dbReference type="SAM" id="SignalP"/>
    </source>
</evidence>
<keyword evidence="1" id="KW-0732">Signal</keyword>
<reference evidence="2 3" key="1">
    <citation type="journal article" date="2020" name="Nature">
        <title>Six reference-quality genomes reveal evolution of bat adaptations.</title>
        <authorList>
            <person name="Jebb D."/>
            <person name="Huang Z."/>
            <person name="Pippel M."/>
            <person name="Hughes G.M."/>
            <person name="Lavrichenko K."/>
            <person name="Devanna P."/>
            <person name="Winkler S."/>
            <person name="Jermiin L.S."/>
            <person name="Skirmuntt E.C."/>
            <person name="Katzourakis A."/>
            <person name="Burkitt-Gray L."/>
            <person name="Ray D.A."/>
            <person name="Sullivan K.A.M."/>
            <person name="Roscito J.G."/>
            <person name="Kirilenko B.M."/>
            <person name="Davalos L.M."/>
            <person name="Corthals A.P."/>
            <person name="Power M.L."/>
            <person name="Jones G."/>
            <person name="Ransome R.D."/>
            <person name="Dechmann D.K.N."/>
            <person name="Locatelli A.G."/>
            <person name="Puechmaille S.J."/>
            <person name="Fedrigo O."/>
            <person name="Jarvis E.D."/>
            <person name="Hiller M."/>
            <person name="Vernes S.C."/>
            <person name="Myers E.W."/>
            <person name="Teeling E.C."/>
        </authorList>
    </citation>
    <scope>NUCLEOTIDE SEQUENCE [LARGE SCALE GENOMIC DNA]</scope>
    <source>
        <strain evidence="2">MRouAeg1</strain>
        <tissue evidence="2">Muscle</tissue>
    </source>
</reference>
<proteinExistence type="predicted"/>
<protein>
    <submittedName>
        <fullName evidence="2">Uncharacterized protein</fullName>
    </submittedName>
</protein>
<dbReference type="AlphaFoldDB" id="A0A7J8E832"/>
<gene>
    <name evidence="2" type="ORF">HJG63_008139</name>
</gene>
<dbReference type="EMBL" id="JACASE010000010">
    <property type="protein sequence ID" value="KAF6431628.1"/>
    <property type="molecule type" value="Genomic_DNA"/>
</dbReference>
<evidence type="ECO:0000313" key="3">
    <source>
        <dbReference type="Proteomes" id="UP000593571"/>
    </source>
</evidence>